<dbReference type="Proteomes" id="UP000772434">
    <property type="component" value="Unassembled WGS sequence"/>
</dbReference>
<keyword evidence="2" id="KW-1185">Reference proteome</keyword>
<reference evidence="1" key="1">
    <citation type="submission" date="2020-11" db="EMBL/GenBank/DDBJ databases">
        <authorList>
            <consortium name="DOE Joint Genome Institute"/>
            <person name="Ahrendt S."/>
            <person name="Riley R."/>
            <person name="Andreopoulos W."/>
            <person name="Labutti K."/>
            <person name="Pangilinan J."/>
            <person name="Ruiz-Duenas F.J."/>
            <person name="Barrasa J.M."/>
            <person name="Sanchez-Garcia M."/>
            <person name="Camarero S."/>
            <person name="Miyauchi S."/>
            <person name="Serrano A."/>
            <person name="Linde D."/>
            <person name="Babiker R."/>
            <person name="Drula E."/>
            <person name="Ayuso-Fernandez I."/>
            <person name="Pacheco R."/>
            <person name="Padilla G."/>
            <person name="Ferreira P."/>
            <person name="Barriuso J."/>
            <person name="Kellner H."/>
            <person name="Castanera R."/>
            <person name="Alfaro M."/>
            <person name="Ramirez L."/>
            <person name="Pisabarro A.G."/>
            <person name="Kuo A."/>
            <person name="Tritt A."/>
            <person name="Lipzen A."/>
            <person name="He G."/>
            <person name="Yan M."/>
            <person name="Ng V."/>
            <person name="Cullen D."/>
            <person name="Martin F."/>
            <person name="Rosso M.-N."/>
            <person name="Henrissat B."/>
            <person name="Hibbett D."/>
            <person name="Martinez A.T."/>
            <person name="Grigoriev I.V."/>
        </authorList>
    </citation>
    <scope>NUCLEOTIDE SEQUENCE</scope>
    <source>
        <strain evidence="1">AH 40177</strain>
    </source>
</reference>
<sequence length="418" mass="47644">MRAGDAVPPVGRILSARPERFRALPSTQHTTVWIFFSTKTAVFVNIFTLVHGTTWHYLASGTRTCGVRDAITCPYKIFVDRFTFNFDATSSAVRTRLNSRPMKFSKLPPIEAHAIAYAAVQWLLLVHRSAFVQMATKYDRTFAGCIITREISANLAMESLMPFEQLTSLKIDHSQRRLQKPDVIVGLLQRCSHVVVLELQVPWGLEFSPASPIILPLLRSLAIKSGGDNMGPLCHISAPFLEDLSLSWPYNLTTNLRRLCDEVADFQQNRSSSTLSSLTIKEIRYMRKEEVRMLLSAFPFIKLFRIMNYKYKDDIFRSLTLKGSESMSGSDSPRNPEPVLLPHLTHLEVLGFYSDRHWDRERKLLRDMICSRWRDESEEPGHNEVACLQKVTLDRASELDAYVQISHILVDATVQPVT</sequence>
<dbReference type="EMBL" id="JADNRY010000322">
    <property type="protein sequence ID" value="KAF9059146.1"/>
    <property type="molecule type" value="Genomic_DNA"/>
</dbReference>
<protein>
    <submittedName>
        <fullName evidence="1">Uncharacterized protein</fullName>
    </submittedName>
</protein>
<comment type="caution">
    <text evidence="1">The sequence shown here is derived from an EMBL/GenBank/DDBJ whole genome shotgun (WGS) entry which is preliminary data.</text>
</comment>
<gene>
    <name evidence="1" type="ORF">BDP27DRAFT_1371814</name>
</gene>
<organism evidence="1 2">
    <name type="scientific">Rhodocollybia butyracea</name>
    <dbReference type="NCBI Taxonomy" id="206335"/>
    <lineage>
        <taxon>Eukaryota</taxon>
        <taxon>Fungi</taxon>
        <taxon>Dikarya</taxon>
        <taxon>Basidiomycota</taxon>
        <taxon>Agaricomycotina</taxon>
        <taxon>Agaricomycetes</taxon>
        <taxon>Agaricomycetidae</taxon>
        <taxon>Agaricales</taxon>
        <taxon>Marasmiineae</taxon>
        <taxon>Omphalotaceae</taxon>
        <taxon>Rhodocollybia</taxon>
    </lineage>
</organism>
<proteinExistence type="predicted"/>
<dbReference type="AlphaFoldDB" id="A0A9P5TXU6"/>
<dbReference type="OrthoDB" id="3127661at2759"/>
<accession>A0A9P5TXU6</accession>
<evidence type="ECO:0000313" key="2">
    <source>
        <dbReference type="Proteomes" id="UP000772434"/>
    </source>
</evidence>
<name>A0A9P5TXU6_9AGAR</name>
<evidence type="ECO:0000313" key="1">
    <source>
        <dbReference type="EMBL" id="KAF9059146.1"/>
    </source>
</evidence>